<reference evidence="2 3" key="1">
    <citation type="submission" date="2015-07" db="EMBL/GenBank/DDBJ databases">
        <title>The genome of Dufourea novaeangliae.</title>
        <authorList>
            <person name="Pan H."/>
            <person name="Kapheim K."/>
        </authorList>
    </citation>
    <scope>NUCLEOTIDE SEQUENCE [LARGE SCALE GENOMIC DNA]</scope>
    <source>
        <strain evidence="2">0120121106</strain>
        <tissue evidence="2">Whole body</tissue>
    </source>
</reference>
<proteinExistence type="predicted"/>
<keyword evidence="1" id="KW-0175">Coiled coil</keyword>
<accession>A0A154PS41</accession>
<evidence type="ECO:0000256" key="1">
    <source>
        <dbReference type="SAM" id="Coils"/>
    </source>
</evidence>
<dbReference type="OrthoDB" id="8014450at2759"/>
<protein>
    <submittedName>
        <fullName evidence="2">Uncharacterized protein</fullName>
    </submittedName>
</protein>
<evidence type="ECO:0000313" key="2">
    <source>
        <dbReference type="EMBL" id="KZC13930.1"/>
    </source>
</evidence>
<gene>
    <name evidence="2" type="ORF">WN55_06312</name>
</gene>
<evidence type="ECO:0000313" key="3">
    <source>
        <dbReference type="Proteomes" id="UP000076502"/>
    </source>
</evidence>
<keyword evidence="3" id="KW-1185">Reference proteome</keyword>
<feature type="coiled-coil region" evidence="1">
    <location>
        <begin position="58"/>
        <end position="89"/>
    </location>
</feature>
<name>A0A154PS41_DUFNO</name>
<organism evidence="2 3">
    <name type="scientific">Dufourea novaeangliae</name>
    <name type="common">Sweat bee</name>
    <dbReference type="NCBI Taxonomy" id="178035"/>
    <lineage>
        <taxon>Eukaryota</taxon>
        <taxon>Metazoa</taxon>
        <taxon>Ecdysozoa</taxon>
        <taxon>Arthropoda</taxon>
        <taxon>Hexapoda</taxon>
        <taxon>Insecta</taxon>
        <taxon>Pterygota</taxon>
        <taxon>Neoptera</taxon>
        <taxon>Endopterygota</taxon>
        <taxon>Hymenoptera</taxon>
        <taxon>Apocrita</taxon>
        <taxon>Aculeata</taxon>
        <taxon>Apoidea</taxon>
        <taxon>Anthophila</taxon>
        <taxon>Halictidae</taxon>
        <taxon>Rophitinae</taxon>
        <taxon>Dufourea</taxon>
    </lineage>
</organism>
<dbReference type="Proteomes" id="UP000076502">
    <property type="component" value="Unassembled WGS sequence"/>
</dbReference>
<dbReference type="STRING" id="178035.A0A154PS41"/>
<dbReference type="EMBL" id="KQ435023">
    <property type="protein sequence ID" value="KZC13930.1"/>
    <property type="molecule type" value="Genomic_DNA"/>
</dbReference>
<sequence>MSHPKREEWFRYSESAQQCLNTTLCRSVGASPVRILFGTHPRLRENHEIRQLLETEWVTEFQNRLDEIRAQAKESIQKIQEENRRTYNKRRKKATKYTVNDIAAIKRTQQGPGLKLANKFLGPYKIIKELRNDRYVVERISDHEGPLTTSTAADYLKLWACDNEDLSESDADELDNGTGSDT</sequence>
<dbReference type="AlphaFoldDB" id="A0A154PS41"/>